<dbReference type="Gene3D" id="1.10.10.60">
    <property type="entry name" value="Homeodomain-like"/>
    <property type="match status" value="1"/>
</dbReference>
<dbReference type="KEGG" id="hvg:123410686"/>
<dbReference type="PANTHER" id="PTHR43874">
    <property type="entry name" value="TWO-COMPONENT RESPONSE REGULATOR"/>
    <property type="match status" value="1"/>
</dbReference>
<dbReference type="InterPro" id="IPR011006">
    <property type="entry name" value="CheY-like_superfamily"/>
</dbReference>
<accession>A0A8I6ZFN3</accession>
<evidence type="ECO:0000256" key="3">
    <source>
        <dbReference type="ARBA" id="ARBA00023012"/>
    </source>
</evidence>
<feature type="region of interest" description="Disordered" evidence="11">
    <location>
        <begin position="145"/>
        <end position="185"/>
    </location>
</feature>
<dbReference type="SUPFAM" id="SSF46689">
    <property type="entry name" value="Homeodomain-like"/>
    <property type="match status" value="1"/>
</dbReference>
<keyword evidence="2 10" id="KW-0597">Phosphoprotein</keyword>
<comment type="subcellular location">
    <subcellularLocation>
        <location evidence="1 9">Nucleus</location>
    </subcellularLocation>
</comment>
<feature type="domain" description="HTH myb-type" evidence="13">
    <location>
        <begin position="187"/>
        <end position="246"/>
    </location>
</feature>
<proteinExistence type="predicted"/>
<dbReference type="InterPro" id="IPR006447">
    <property type="entry name" value="Myb_dom_plants"/>
</dbReference>
<dbReference type="GO" id="GO:0003677">
    <property type="term" value="F:DNA binding"/>
    <property type="evidence" value="ECO:0007669"/>
    <property type="project" value="UniProtKB-KW"/>
</dbReference>
<evidence type="ECO:0000256" key="11">
    <source>
        <dbReference type="SAM" id="MobiDB-lite"/>
    </source>
</evidence>
<dbReference type="GO" id="GO:0005634">
    <property type="term" value="C:nucleus"/>
    <property type="evidence" value="ECO:0007669"/>
    <property type="project" value="UniProtKB-SubCell"/>
</dbReference>
<feature type="modified residue" description="4-aspartylphosphate" evidence="10">
    <location>
        <position position="65"/>
    </location>
</feature>
<dbReference type="InterPro" id="IPR001789">
    <property type="entry name" value="Sig_transdc_resp-reg_receiver"/>
</dbReference>
<dbReference type="Gramene" id="HORVU.MOREX.r2.7HG0620450.1">
    <property type="protein sequence ID" value="HORVU.MOREX.r2.7HG0620450.1"/>
    <property type="gene ID" value="HORVU.MOREX.r2.7HG0620450"/>
</dbReference>
<comment type="function">
    <text evidence="9">Transcriptional activator that binds specific DNA sequence.</text>
</comment>
<protein>
    <recommendedName>
        <fullName evidence="9">Two-component response regulator</fullName>
    </recommendedName>
</protein>
<gene>
    <name evidence="14" type="primary">LOC123410686</name>
</gene>
<keyword evidence="8 9" id="KW-0539">Nucleus</keyword>
<dbReference type="OMA" id="DRDSEMP"/>
<evidence type="ECO:0000259" key="12">
    <source>
        <dbReference type="PROSITE" id="PS50110"/>
    </source>
</evidence>
<evidence type="ECO:0000256" key="8">
    <source>
        <dbReference type="ARBA" id="ARBA00023242"/>
    </source>
</evidence>
<reference evidence="15" key="1">
    <citation type="journal article" date="2012" name="Nature">
        <title>A physical, genetic and functional sequence assembly of the barley genome.</title>
        <authorList>
            <consortium name="The International Barley Genome Sequencing Consortium"/>
            <person name="Mayer K.F."/>
            <person name="Waugh R."/>
            <person name="Brown J.W."/>
            <person name="Schulman A."/>
            <person name="Langridge P."/>
            <person name="Platzer M."/>
            <person name="Fincher G.B."/>
            <person name="Muehlbauer G.J."/>
            <person name="Sato K."/>
            <person name="Close T.J."/>
            <person name="Wise R.P."/>
            <person name="Stein N."/>
        </authorList>
    </citation>
    <scope>NUCLEOTIDE SEQUENCE [LARGE SCALE GENOMIC DNA]</scope>
    <source>
        <strain evidence="15">cv. Morex</strain>
    </source>
</reference>
<evidence type="ECO:0000256" key="5">
    <source>
        <dbReference type="ARBA" id="ARBA00023125"/>
    </source>
</evidence>
<dbReference type="GO" id="GO:0000160">
    <property type="term" value="P:phosphorelay signal transduction system"/>
    <property type="evidence" value="ECO:0007669"/>
    <property type="project" value="UniProtKB-KW"/>
</dbReference>
<evidence type="ECO:0000259" key="13">
    <source>
        <dbReference type="PROSITE" id="PS51294"/>
    </source>
</evidence>
<evidence type="ECO:0000313" key="15">
    <source>
        <dbReference type="Proteomes" id="UP000011116"/>
    </source>
</evidence>
<evidence type="ECO:0000256" key="2">
    <source>
        <dbReference type="ARBA" id="ARBA00022553"/>
    </source>
</evidence>
<evidence type="ECO:0000256" key="4">
    <source>
        <dbReference type="ARBA" id="ARBA00023015"/>
    </source>
</evidence>
<dbReference type="FunFam" id="1.10.10.60:FF:000007">
    <property type="entry name" value="Two-component response regulator"/>
    <property type="match status" value="1"/>
</dbReference>
<dbReference type="EnsemblPlants" id="HORVU.MOREX.r3.7HG0747980.1">
    <property type="protein sequence ID" value="HORVU.MOREX.r3.7HG0747980.1"/>
    <property type="gene ID" value="HORVU.MOREX.r3.7HG0747980"/>
</dbReference>
<feature type="compositionally biased region" description="Basic and acidic residues" evidence="11">
    <location>
        <begin position="145"/>
        <end position="154"/>
    </location>
</feature>
<dbReference type="PROSITE" id="PS51294">
    <property type="entry name" value="HTH_MYB"/>
    <property type="match status" value="1"/>
</dbReference>
<evidence type="ECO:0000256" key="9">
    <source>
        <dbReference type="PIRNR" id="PIRNR036392"/>
    </source>
</evidence>
<dbReference type="PROSITE" id="PS50110">
    <property type="entry name" value="RESPONSE_REGULATORY"/>
    <property type="match status" value="1"/>
</dbReference>
<dbReference type="InterPro" id="IPR009057">
    <property type="entry name" value="Homeodomain-like_sf"/>
</dbReference>
<evidence type="ECO:0000256" key="6">
    <source>
        <dbReference type="ARBA" id="ARBA00023159"/>
    </source>
</evidence>
<dbReference type="Pfam" id="PF00249">
    <property type="entry name" value="Myb_DNA-binding"/>
    <property type="match status" value="1"/>
</dbReference>
<keyword evidence="4 9" id="KW-0805">Transcription regulation</keyword>
<keyword evidence="5 9" id="KW-0238">DNA-binding</keyword>
<dbReference type="SUPFAM" id="SSF52172">
    <property type="entry name" value="CheY-like"/>
    <property type="match status" value="1"/>
</dbReference>
<keyword evidence="15" id="KW-1185">Reference proteome</keyword>
<dbReference type="GO" id="GO:0009736">
    <property type="term" value="P:cytokinin-activated signaling pathway"/>
    <property type="evidence" value="ECO:0007669"/>
    <property type="project" value="InterPro"/>
</dbReference>
<dbReference type="CDD" id="cd17584">
    <property type="entry name" value="REC_typeB_ARR-like"/>
    <property type="match status" value="1"/>
</dbReference>
<dbReference type="PANTHER" id="PTHR43874:SF189">
    <property type="entry name" value="RESPONSE REGULATORY DOMAIN-CONTAINING PROTEIN"/>
    <property type="match status" value="1"/>
</dbReference>
<dbReference type="Pfam" id="PF00072">
    <property type="entry name" value="Response_reg"/>
    <property type="match status" value="1"/>
</dbReference>
<dbReference type="InterPro" id="IPR045279">
    <property type="entry name" value="ARR-like"/>
</dbReference>
<organism evidence="14 15">
    <name type="scientific">Hordeum vulgare subsp. vulgare</name>
    <name type="common">Domesticated barley</name>
    <dbReference type="NCBI Taxonomy" id="112509"/>
    <lineage>
        <taxon>Eukaryota</taxon>
        <taxon>Viridiplantae</taxon>
        <taxon>Streptophyta</taxon>
        <taxon>Embryophyta</taxon>
        <taxon>Tracheophyta</taxon>
        <taxon>Spermatophyta</taxon>
        <taxon>Magnoliopsida</taxon>
        <taxon>Liliopsida</taxon>
        <taxon>Poales</taxon>
        <taxon>Poaceae</taxon>
        <taxon>BOP clade</taxon>
        <taxon>Pooideae</taxon>
        <taxon>Triticodae</taxon>
        <taxon>Triticeae</taxon>
        <taxon>Hordeinae</taxon>
        <taxon>Hordeum</taxon>
    </lineage>
</organism>
<dbReference type="GO" id="GO:0003700">
    <property type="term" value="F:DNA-binding transcription factor activity"/>
    <property type="evidence" value="ECO:0007669"/>
    <property type="project" value="UniProtKB-UniRule"/>
</dbReference>
<evidence type="ECO:0000256" key="10">
    <source>
        <dbReference type="PROSITE-ProRule" id="PRU00169"/>
    </source>
</evidence>
<dbReference type="SMART" id="SM00448">
    <property type="entry name" value="REC"/>
    <property type="match status" value="1"/>
</dbReference>
<reference evidence="14" key="2">
    <citation type="submission" date="2020-10" db="EMBL/GenBank/DDBJ databases">
        <authorList>
            <person name="Scholz U."/>
            <person name="Mascher M."/>
            <person name="Fiebig A."/>
        </authorList>
    </citation>
    <scope>NUCLEOTIDE SEQUENCE [LARGE SCALE GENOMIC DNA]</scope>
    <source>
        <strain evidence="14">cv. Morex</strain>
    </source>
</reference>
<feature type="compositionally biased region" description="Acidic residues" evidence="11">
    <location>
        <begin position="166"/>
        <end position="179"/>
    </location>
</feature>
<keyword evidence="6 9" id="KW-0010">Activator</keyword>
<dbReference type="InterPro" id="IPR001005">
    <property type="entry name" value="SANT/Myb"/>
</dbReference>
<dbReference type="InterPro" id="IPR017053">
    <property type="entry name" value="Response_reg_B-typ_pln"/>
</dbReference>
<reference evidence="14" key="3">
    <citation type="submission" date="2022-01" db="UniProtKB">
        <authorList>
            <consortium name="EnsemblPlants"/>
        </authorList>
    </citation>
    <scope>IDENTIFICATION</scope>
    <source>
        <strain evidence="14">subsp. vulgare</strain>
    </source>
</reference>
<keyword evidence="3 9" id="KW-0902">Two-component regulatory system</keyword>
<dbReference type="InterPro" id="IPR017930">
    <property type="entry name" value="Myb_dom"/>
</dbReference>
<dbReference type="Proteomes" id="UP000011116">
    <property type="component" value="Chromosome 7H"/>
</dbReference>
<dbReference type="Gene3D" id="3.40.50.2300">
    <property type="match status" value="1"/>
</dbReference>
<dbReference type="AlphaFoldDB" id="A0A8I6ZFN3"/>
<dbReference type="PIRSF" id="PIRSF036392">
    <property type="entry name" value="RR_ARR_type-B"/>
    <property type="match status" value="1"/>
</dbReference>
<evidence type="ECO:0000256" key="1">
    <source>
        <dbReference type="ARBA" id="ARBA00004123"/>
    </source>
</evidence>
<evidence type="ECO:0000256" key="7">
    <source>
        <dbReference type="ARBA" id="ARBA00023163"/>
    </source>
</evidence>
<dbReference type="GeneID" id="123410686"/>
<feature type="domain" description="Response regulatory" evidence="12">
    <location>
        <begin position="14"/>
        <end position="129"/>
    </location>
</feature>
<dbReference type="RefSeq" id="XP_044959561.1">
    <property type="nucleotide sequence ID" value="XM_045103626.1"/>
</dbReference>
<dbReference type="OrthoDB" id="60033at2759"/>
<evidence type="ECO:0000313" key="14">
    <source>
        <dbReference type="EnsemblPlants" id="HORVU.MOREX.r3.7HG0747980.1"/>
    </source>
</evidence>
<dbReference type="Gramene" id="HORVU.MOREX.r3.7HG0747980.1">
    <property type="protein sequence ID" value="HORVU.MOREX.r3.7HG0747980.1"/>
    <property type="gene ID" value="HORVU.MOREX.r3.7HG0747980"/>
</dbReference>
<dbReference type="NCBIfam" id="TIGR01557">
    <property type="entry name" value="myb_SHAQKYF"/>
    <property type="match status" value="1"/>
</dbReference>
<dbReference type="SMR" id="A0A8I6ZFN3"/>
<sequence length="568" mass="63218">MAAMSEKKFPEGLRVLAVDDDCVCLKVLEAILRRCKYNPTMVTDAKTALKMLRAGKQEFDLVITDVRMPDMDGFKLLQLIRLEMDLPVIMLSVDCDKKAVMKGITHGACDYLLKPVSTNDIKNIWQHVEKRKNLEAISHINNNNDHDYDIDDRVQPGTAATRTDSENESNEGDGSNENEESTHISITQKKTRVVWTIELQNKFLEAINKIGLDKVVPKRILELMNVDYLTRESIASHLQKYRLQLKKVKSNPSGEAYERRKSSYNNMNNQGSFMHNHEHERWHMSSGLLSPNNFGATGHLAQLANTHRNLCMGSLIHDGGMLKHVTPQLSVAGRFPGSIDPPANLYNNIASDTTLDEFASYSFCDSYADCMRGKLVETSKGKFSDPSYKSATHATLPGVLHRDEIQMRSHVNIPRIPRATPSIQMPLQNEMVPPKMVKGASNSTSLEGFSEQMASFNIAGNTRSVGMMLNENSTPGNGRISMTQAHMVNSGSTISAVSNLHAENIGAMTHRLDGGDTVSIHPVQEGTVDQYLYNDQVNEIDDISLDDFFSDPLNADFTIADDVMGGEE</sequence>
<name>A0A8I6ZFN3_HORVV</name>
<keyword evidence="7 9" id="KW-0804">Transcription</keyword>